<dbReference type="PANTHER" id="PTHR30469:SF11">
    <property type="entry name" value="BLL4320 PROTEIN"/>
    <property type="match status" value="1"/>
</dbReference>
<feature type="compositionally biased region" description="Low complexity" evidence="3">
    <location>
        <begin position="337"/>
        <end position="346"/>
    </location>
</feature>
<feature type="coiled-coil region" evidence="2">
    <location>
        <begin position="70"/>
        <end position="128"/>
    </location>
</feature>
<evidence type="ECO:0000256" key="1">
    <source>
        <dbReference type="ARBA" id="ARBA00009477"/>
    </source>
</evidence>
<evidence type="ECO:0000313" key="7">
    <source>
        <dbReference type="EMBL" id="TDQ43087.1"/>
    </source>
</evidence>
<accession>A0A4V3D694</accession>
<dbReference type="InterPro" id="IPR058625">
    <property type="entry name" value="MdtA-like_BSH"/>
</dbReference>
<dbReference type="InterPro" id="IPR006143">
    <property type="entry name" value="RND_pump_MFP"/>
</dbReference>
<evidence type="ECO:0000256" key="2">
    <source>
        <dbReference type="SAM" id="Coils"/>
    </source>
</evidence>
<dbReference type="GO" id="GO:0015562">
    <property type="term" value="F:efflux transmembrane transporter activity"/>
    <property type="evidence" value="ECO:0007669"/>
    <property type="project" value="TreeGrafter"/>
</dbReference>
<evidence type="ECO:0000259" key="4">
    <source>
        <dbReference type="Pfam" id="PF25876"/>
    </source>
</evidence>
<feature type="domain" description="CusB-like beta-barrel" evidence="6">
    <location>
        <begin position="163"/>
        <end position="235"/>
    </location>
</feature>
<dbReference type="SUPFAM" id="SSF111369">
    <property type="entry name" value="HlyD-like secretion proteins"/>
    <property type="match status" value="1"/>
</dbReference>
<dbReference type="Pfam" id="PF25954">
    <property type="entry name" value="Beta-barrel_RND_2"/>
    <property type="match status" value="1"/>
</dbReference>
<keyword evidence="2" id="KW-0175">Coiled coil</keyword>
<evidence type="ECO:0000259" key="6">
    <source>
        <dbReference type="Pfam" id="PF25954"/>
    </source>
</evidence>
<reference evidence="7 8" key="1">
    <citation type="submission" date="2019-03" db="EMBL/GenBank/DDBJ databases">
        <title>Genomic Encyclopedia of Type Strains, Phase IV (KMG-IV): sequencing the most valuable type-strain genomes for metagenomic binning, comparative biology and taxonomic classification.</title>
        <authorList>
            <person name="Goeker M."/>
        </authorList>
    </citation>
    <scope>NUCLEOTIDE SEQUENCE [LARGE SCALE GENOMIC DNA]</scope>
    <source>
        <strain evidence="7 8">DSM 19605</strain>
    </source>
</reference>
<dbReference type="AlphaFoldDB" id="A0A4V3D694"/>
<comment type="caution">
    <text evidence="7">The sequence shown here is derived from an EMBL/GenBank/DDBJ whole genome shotgun (WGS) entry which is preliminary data.</text>
</comment>
<dbReference type="Gene3D" id="2.40.30.170">
    <property type="match status" value="1"/>
</dbReference>
<evidence type="ECO:0000256" key="3">
    <source>
        <dbReference type="SAM" id="MobiDB-lite"/>
    </source>
</evidence>
<dbReference type="Pfam" id="PF25917">
    <property type="entry name" value="BSH_RND"/>
    <property type="match status" value="1"/>
</dbReference>
<sequence>MVPTVEVAPVTVTRLIDDAQAVGSLRSRQSVMLRPEVSGRIVRIGFEDGARVRQGQLLFQLDDTLQRAELSQAQAQLSIARANLRRNEELVAQNFVAQRVLDESRASLQVAEAQVQLAEARVARMRIQAPFDGVVGIRNVSLGDFVREGADLVNLEDLSQLYVDFRLPERYQARVGPGQPVDVQLDALPGQTFTARIQAVDPLLDANGRALQVRAVLPPASGTPLRPGLFARITVVMDVQEAALMVPEEAIVPQGGRQVLFLLGREGEGEQARAVARRAEVTLGLRRAGMVEVLSGVQAGDSVIVAGQQRLQRDGMPVRVIDMSRPPGGPGGGGAGPAQAAPRQQG</sequence>
<dbReference type="PANTHER" id="PTHR30469">
    <property type="entry name" value="MULTIDRUG RESISTANCE PROTEIN MDTA"/>
    <property type="match status" value="1"/>
</dbReference>
<dbReference type="NCBIfam" id="TIGR01730">
    <property type="entry name" value="RND_mfp"/>
    <property type="match status" value="1"/>
</dbReference>
<organism evidence="7 8">
    <name type="scientific">Tepidicella xavieri</name>
    <dbReference type="NCBI Taxonomy" id="360241"/>
    <lineage>
        <taxon>Bacteria</taxon>
        <taxon>Pseudomonadati</taxon>
        <taxon>Pseudomonadota</taxon>
        <taxon>Betaproteobacteria</taxon>
        <taxon>Burkholderiales</taxon>
        <taxon>Tepidicella</taxon>
    </lineage>
</organism>
<feature type="region of interest" description="Disordered" evidence="3">
    <location>
        <begin position="323"/>
        <end position="346"/>
    </location>
</feature>
<dbReference type="InterPro" id="IPR058624">
    <property type="entry name" value="MdtA-like_HH"/>
</dbReference>
<proteinExistence type="inferred from homology"/>
<dbReference type="InterPro" id="IPR058792">
    <property type="entry name" value="Beta-barrel_RND_2"/>
</dbReference>
<dbReference type="Gene3D" id="2.40.50.100">
    <property type="match status" value="1"/>
</dbReference>
<dbReference type="Gene3D" id="2.40.420.20">
    <property type="match status" value="1"/>
</dbReference>
<dbReference type="Gene3D" id="1.10.287.470">
    <property type="entry name" value="Helix hairpin bin"/>
    <property type="match status" value="1"/>
</dbReference>
<comment type="similarity">
    <text evidence="1">Belongs to the membrane fusion protein (MFP) (TC 8.A.1) family.</text>
</comment>
<keyword evidence="8" id="KW-1185">Reference proteome</keyword>
<dbReference type="Pfam" id="PF25876">
    <property type="entry name" value="HH_MFP_RND"/>
    <property type="match status" value="1"/>
</dbReference>
<evidence type="ECO:0000313" key="8">
    <source>
        <dbReference type="Proteomes" id="UP000295510"/>
    </source>
</evidence>
<name>A0A4V3D694_9BURK</name>
<feature type="domain" description="Multidrug resistance protein MdtA-like alpha-helical hairpin" evidence="4">
    <location>
        <begin position="67"/>
        <end position="128"/>
    </location>
</feature>
<feature type="domain" description="Multidrug resistance protein MdtA-like barrel-sandwich hybrid" evidence="5">
    <location>
        <begin position="31"/>
        <end position="151"/>
    </location>
</feature>
<dbReference type="FunFam" id="2.40.30.170:FF:000010">
    <property type="entry name" value="Efflux RND transporter periplasmic adaptor subunit"/>
    <property type="match status" value="1"/>
</dbReference>
<dbReference type="GO" id="GO:1990281">
    <property type="term" value="C:efflux pump complex"/>
    <property type="evidence" value="ECO:0007669"/>
    <property type="project" value="TreeGrafter"/>
</dbReference>
<dbReference type="EMBL" id="SNYL01000008">
    <property type="protein sequence ID" value="TDQ43087.1"/>
    <property type="molecule type" value="Genomic_DNA"/>
</dbReference>
<evidence type="ECO:0000259" key="5">
    <source>
        <dbReference type="Pfam" id="PF25917"/>
    </source>
</evidence>
<dbReference type="Proteomes" id="UP000295510">
    <property type="component" value="Unassembled WGS sequence"/>
</dbReference>
<protein>
    <submittedName>
        <fullName evidence="7">Membrane fusion protein (Multidrug efflux system)</fullName>
    </submittedName>
</protein>
<gene>
    <name evidence="7" type="ORF">DFR43_10829</name>
</gene>